<evidence type="ECO:0000313" key="5">
    <source>
        <dbReference type="EMBL" id="KAB8198448.1"/>
    </source>
</evidence>
<proteinExistence type="predicted"/>
<dbReference type="Gene3D" id="2.50.20.10">
    <property type="entry name" value="Lipoprotein localisation LolA/LolB/LppX"/>
    <property type="match status" value="1"/>
</dbReference>
<evidence type="ECO:0000256" key="3">
    <source>
        <dbReference type="ARBA" id="ARBA00022729"/>
    </source>
</evidence>
<evidence type="ECO:0000256" key="4">
    <source>
        <dbReference type="ARBA" id="ARBA00022927"/>
    </source>
</evidence>
<dbReference type="RefSeq" id="WP_141480994.1">
    <property type="nucleotide sequence ID" value="NZ_VICD02000020.1"/>
</dbReference>
<evidence type="ECO:0000313" key="6">
    <source>
        <dbReference type="Proteomes" id="UP000320431"/>
    </source>
</evidence>
<accession>A0A508B5V2</accession>
<name>A0A508B5V2_9GAMM</name>
<keyword evidence="3" id="KW-0732">Signal</keyword>
<dbReference type="GO" id="GO:0015031">
    <property type="term" value="P:protein transport"/>
    <property type="evidence" value="ECO:0007669"/>
    <property type="project" value="UniProtKB-KW"/>
</dbReference>
<protein>
    <submittedName>
        <fullName evidence="5">Fatty acyl CoA synthetase</fullName>
    </submittedName>
</protein>
<keyword evidence="2" id="KW-0813">Transport</keyword>
<dbReference type="InterPro" id="IPR004564">
    <property type="entry name" value="OM_lipoprot_carrier_LolA-like"/>
</dbReference>
<dbReference type="Pfam" id="PF19574">
    <property type="entry name" value="LolA_3"/>
    <property type="match status" value="1"/>
</dbReference>
<dbReference type="AlphaFoldDB" id="A0A508B5V2"/>
<dbReference type="Proteomes" id="UP000320431">
    <property type="component" value="Unassembled WGS sequence"/>
</dbReference>
<reference evidence="5 6" key="1">
    <citation type="submission" date="2019-10" db="EMBL/GenBank/DDBJ databases">
        <title>Lysobacter alkalisoli sp. nov., isolated from saline-alkaline soil.</title>
        <authorList>
            <person name="Sun J.-Q."/>
        </authorList>
    </citation>
    <scope>NUCLEOTIDE SEQUENCE [LARGE SCALE GENOMIC DNA]</scope>
    <source>
        <strain evidence="5 6">KCTC 42381</strain>
    </source>
</reference>
<sequence length="240" mass="25408">MSDPLRPESGRSMAIAAMLLATTVAMAPLPAAETRRDAASAGLVGADADVDWVLARIARPAPARTPFLELRDSPLLKAPLRVQGEYRREADDALVREVSSPYPETTTIAEGTVRIERAGRSPRSFAMSRAPELAALQASFGALLAGDRARLERHYRVEVDGSRRAWTLVLTPRDASLAAQVASVTLYGRGAELRCIESAPADGRVQRSLLAGAVVDADGVDDPVALAALCRGADVAADAR</sequence>
<evidence type="ECO:0000256" key="1">
    <source>
        <dbReference type="ARBA" id="ARBA00011245"/>
    </source>
</evidence>
<gene>
    <name evidence="5" type="ORF">FKV24_001895</name>
</gene>
<comment type="subunit">
    <text evidence="1">Monomer.</text>
</comment>
<keyword evidence="4" id="KW-0653">Protein transport</keyword>
<dbReference type="InterPro" id="IPR029046">
    <property type="entry name" value="LolA/LolB/LppX"/>
</dbReference>
<comment type="caution">
    <text evidence="5">The sequence shown here is derived from an EMBL/GenBank/DDBJ whole genome shotgun (WGS) entry which is preliminary data.</text>
</comment>
<dbReference type="EMBL" id="VICD02000020">
    <property type="protein sequence ID" value="KAB8198448.1"/>
    <property type="molecule type" value="Genomic_DNA"/>
</dbReference>
<evidence type="ECO:0000256" key="2">
    <source>
        <dbReference type="ARBA" id="ARBA00022448"/>
    </source>
</evidence>
<organism evidence="5 6">
    <name type="scientific">Marilutibacter maris</name>
    <dbReference type="NCBI Taxonomy" id="1605891"/>
    <lineage>
        <taxon>Bacteria</taxon>
        <taxon>Pseudomonadati</taxon>
        <taxon>Pseudomonadota</taxon>
        <taxon>Gammaproteobacteria</taxon>
        <taxon>Lysobacterales</taxon>
        <taxon>Lysobacteraceae</taxon>
        <taxon>Marilutibacter</taxon>
    </lineage>
</organism>
<dbReference type="SUPFAM" id="SSF89392">
    <property type="entry name" value="Prokaryotic lipoproteins and lipoprotein localization factors"/>
    <property type="match status" value="1"/>
</dbReference>